<gene>
    <name evidence="2" type="ORF">ASU35_04510</name>
</gene>
<sequence>MGNFFDPNSGIMGFMSKVADMVLLSLLWVVCSIPVVTIGAATAALYYTAVKSIRRDRSYIFQSFISSFKENLIQGTLLWLLLLAVIAVLGVNLRFCQGLFAMETGQVTGLLLMAVYSFMGLLSGFTALYMLPVLSRFTLKKREILKMSLFMSIRHLPYTILLAVIIVLVTVATAYVPITVLIAPAVGALLYSFPMERVLKQYIKEEEKDGAKDEWYLE</sequence>
<evidence type="ECO:0000256" key="1">
    <source>
        <dbReference type="SAM" id="Phobius"/>
    </source>
</evidence>
<dbReference type="AlphaFoldDB" id="A0A0V8QB12"/>
<dbReference type="OrthoDB" id="9814991at2"/>
<feature type="transmembrane region" description="Helical" evidence="1">
    <location>
        <begin position="155"/>
        <end position="175"/>
    </location>
</feature>
<protein>
    <recommendedName>
        <fullName evidence="4">DUF624 domain-containing protein</fullName>
    </recommendedName>
</protein>
<reference evidence="2 3" key="1">
    <citation type="submission" date="2015-11" db="EMBL/GenBank/DDBJ databases">
        <title>Butyribacter intestini gen. nov., sp. nov., a butyric acid-producing bacterium of the family Lachnospiraceae isolated from the human faeces.</title>
        <authorList>
            <person name="Zou Y."/>
            <person name="Xue W."/>
            <person name="Luo G."/>
            <person name="Lv M."/>
        </authorList>
    </citation>
    <scope>NUCLEOTIDE SEQUENCE [LARGE SCALE GENOMIC DNA]</scope>
    <source>
        <strain evidence="2 3">ACET-33324</strain>
    </source>
</reference>
<dbReference type="InterPro" id="IPR006938">
    <property type="entry name" value="DUF624"/>
</dbReference>
<evidence type="ECO:0000313" key="3">
    <source>
        <dbReference type="Proteomes" id="UP000054874"/>
    </source>
</evidence>
<feature type="transmembrane region" description="Helical" evidence="1">
    <location>
        <begin position="111"/>
        <end position="134"/>
    </location>
</feature>
<dbReference type="STRING" id="290052.ASU35_04510"/>
<keyword evidence="1" id="KW-0472">Membrane</keyword>
<keyword evidence="1" id="KW-0812">Transmembrane</keyword>
<evidence type="ECO:0000313" key="2">
    <source>
        <dbReference type="EMBL" id="KSV57446.1"/>
    </source>
</evidence>
<feature type="transmembrane region" description="Helical" evidence="1">
    <location>
        <begin position="22"/>
        <end position="50"/>
    </location>
</feature>
<keyword evidence="1" id="KW-1133">Transmembrane helix</keyword>
<organism evidence="2 3">
    <name type="scientific">Acetivibrio ethanolgignens</name>
    <dbReference type="NCBI Taxonomy" id="290052"/>
    <lineage>
        <taxon>Bacteria</taxon>
        <taxon>Bacillati</taxon>
        <taxon>Bacillota</taxon>
        <taxon>Clostridia</taxon>
        <taxon>Eubacteriales</taxon>
        <taxon>Oscillospiraceae</taxon>
        <taxon>Acetivibrio</taxon>
    </lineage>
</organism>
<dbReference type="Proteomes" id="UP000054874">
    <property type="component" value="Unassembled WGS sequence"/>
</dbReference>
<feature type="transmembrane region" description="Helical" evidence="1">
    <location>
        <begin position="71"/>
        <end position="91"/>
    </location>
</feature>
<dbReference type="Pfam" id="PF04854">
    <property type="entry name" value="DUF624"/>
    <property type="match status" value="1"/>
</dbReference>
<keyword evidence="3" id="KW-1185">Reference proteome</keyword>
<accession>A0A0V8QB12</accession>
<evidence type="ECO:0008006" key="4">
    <source>
        <dbReference type="Google" id="ProtNLM"/>
    </source>
</evidence>
<name>A0A0V8QB12_9FIRM</name>
<dbReference type="RefSeq" id="WP_058354258.1">
    <property type="nucleotide sequence ID" value="NZ_CABMMD010000219.1"/>
</dbReference>
<comment type="caution">
    <text evidence="2">The sequence shown here is derived from an EMBL/GenBank/DDBJ whole genome shotgun (WGS) entry which is preliminary data.</text>
</comment>
<dbReference type="EMBL" id="LNAM01000219">
    <property type="protein sequence ID" value="KSV57446.1"/>
    <property type="molecule type" value="Genomic_DNA"/>
</dbReference>
<proteinExistence type="predicted"/>